<dbReference type="PANTHER" id="PTHR33639">
    <property type="entry name" value="THIOL-DISULFIDE OXIDOREDUCTASE DCC"/>
    <property type="match status" value="1"/>
</dbReference>
<sequence>MTHGEVILFDGVCNLCNSAVQFIIPRDPKKRFRFAALQSDVGKALVNSVGLRRDSMILDSVMLIKGGKVYVKSSAALHITRGLHGLWPLAYALIIVPRSIRDAVYDYVARNRYRWFGRRDACMVPTADNRDRFIGISDVE</sequence>
<evidence type="ECO:0000313" key="2">
    <source>
        <dbReference type="Proteomes" id="UP001164803"/>
    </source>
</evidence>
<keyword evidence="2" id="KW-1185">Reference proteome</keyword>
<reference evidence="1" key="1">
    <citation type="submission" date="2022-08" db="EMBL/GenBank/DDBJ databases">
        <title>Alicyclobacillus dauci DSM2870, complete genome.</title>
        <authorList>
            <person name="Wang Q."/>
            <person name="Cai R."/>
            <person name="Wang Z."/>
        </authorList>
    </citation>
    <scope>NUCLEOTIDE SEQUENCE</scope>
    <source>
        <strain evidence="1">DSM 28700</strain>
    </source>
</reference>
<protein>
    <submittedName>
        <fullName evidence="1">Thiol-disulfide oxidoreductase DCC family protein</fullName>
    </submittedName>
</protein>
<gene>
    <name evidence="1" type="ORF">NZD86_17745</name>
</gene>
<dbReference type="InterPro" id="IPR007263">
    <property type="entry name" value="DCC1-like"/>
</dbReference>
<evidence type="ECO:0000313" key="1">
    <source>
        <dbReference type="EMBL" id="WAH36078.1"/>
    </source>
</evidence>
<name>A0ABY6Z0L4_9BACL</name>
<dbReference type="RefSeq" id="WP_268043383.1">
    <property type="nucleotide sequence ID" value="NZ_CP104064.1"/>
</dbReference>
<dbReference type="EMBL" id="CP104064">
    <property type="protein sequence ID" value="WAH36078.1"/>
    <property type="molecule type" value="Genomic_DNA"/>
</dbReference>
<proteinExistence type="predicted"/>
<dbReference type="Pfam" id="PF04134">
    <property type="entry name" value="DCC1-like"/>
    <property type="match status" value="1"/>
</dbReference>
<organism evidence="1 2">
    <name type="scientific">Alicyclobacillus dauci</name>
    <dbReference type="NCBI Taxonomy" id="1475485"/>
    <lineage>
        <taxon>Bacteria</taxon>
        <taxon>Bacillati</taxon>
        <taxon>Bacillota</taxon>
        <taxon>Bacilli</taxon>
        <taxon>Bacillales</taxon>
        <taxon>Alicyclobacillaceae</taxon>
        <taxon>Alicyclobacillus</taxon>
    </lineage>
</organism>
<dbReference type="InterPro" id="IPR052927">
    <property type="entry name" value="DCC_oxidoreductase"/>
</dbReference>
<dbReference type="Proteomes" id="UP001164803">
    <property type="component" value="Chromosome"/>
</dbReference>
<accession>A0ABY6Z0L4</accession>
<dbReference type="PANTHER" id="PTHR33639:SF2">
    <property type="entry name" value="DUF393 DOMAIN-CONTAINING PROTEIN"/>
    <property type="match status" value="1"/>
</dbReference>